<dbReference type="EMBL" id="NBII01000004">
    <property type="protein sequence ID" value="PAV19641.1"/>
    <property type="molecule type" value="Genomic_DNA"/>
</dbReference>
<dbReference type="InterPro" id="IPR000504">
    <property type="entry name" value="RRM_dom"/>
</dbReference>
<dbReference type="InterPro" id="IPR008111">
    <property type="entry name" value="RNA-bd_8"/>
</dbReference>
<evidence type="ECO:0000256" key="4">
    <source>
        <dbReference type="ARBA" id="ARBA00022884"/>
    </source>
</evidence>
<dbReference type="FunCoup" id="A0A286UJ49">
    <property type="interactions" value="749"/>
</dbReference>
<dbReference type="CDD" id="cd12324">
    <property type="entry name" value="RRM_RBM8"/>
    <property type="match status" value="1"/>
</dbReference>
<evidence type="ECO:0000256" key="6">
    <source>
        <dbReference type="PROSITE-ProRule" id="PRU00176"/>
    </source>
</evidence>
<gene>
    <name evidence="9" type="ORF">PNOK_0457500</name>
</gene>
<evidence type="ECO:0000313" key="10">
    <source>
        <dbReference type="Proteomes" id="UP000217199"/>
    </source>
</evidence>
<evidence type="ECO:0000256" key="7">
    <source>
        <dbReference type="SAM" id="MobiDB-lite"/>
    </source>
</evidence>
<dbReference type="GO" id="GO:0006396">
    <property type="term" value="P:RNA processing"/>
    <property type="evidence" value="ECO:0007669"/>
    <property type="project" value="InterPro"/>
</dbReference>
<dbReference type="GO" id="GO:0003729">
    <property type="term" value="F:mRNA binding"/>
    <property type="evidence" value="ECO:0007669"/>
    <property type="project" value="InterPro"/>
</dbReference>
<dbReference type="GO" id="GO:0005634">
    <property type="term" value="C:nucleus"/>
    <property type="evidence" value="ECO:0007669"/>
    <property type="project" value="UniProtKB-SubCell"/>
</dbReference>
<dbReference type="InterPro" id="IPR033744">
    <property type="entry name" value="RRM_RBM8"/>
</dbReference>
<evidence type="ECO:0000256" key="3">
    <source>
        <dbReference type="ARBA" id="ARBA00022490"/>
    </source>
</evidence>
<dbReference type="InterPro" id="IPR012677">
    <property type="entry name" value="Nucleotide-bd_a/b_plait_sf"/>
</dbReference>
<dbReference type="PRINTS" id="PR01738">
    <property type="entry name" value="RNABINDINGM8"/>
</dbReference>
<feature type="domain" description="RRM" evidence="8">
    <location>
        <begin position="62"/>
        <end position="140"/>
    </location>
</feature>
<reference evidence="9 10" key="1">
    <citation type="journal article" date="2017" name="Mol. Ecol.">
        <title>Comparative and population genomic landscape of Phellinus noxius: A hypervariable fungus causing root rot in trees.</title>
        <authorList>
            <person name="Chung C.L."/>
            <person name="Lee T.J."/>
            <person name="Akiba M."/>
            <person name="Lee H.H."/>
            <person name="Kuo T.H."/>
            <person name="Liu D."/>
            <person name="Ke H.M."/>
            <person name="Yokoi T."/>
            <person name="Roa M.B."/>
            <person name="Lu M.J."/>
            <person name="Chang Y.Y."/>
            <person name="Ann P.J."/>
            <person name="Tsai J.N."/>
            <person name="Chen C.Y."/>
            <person name="Tzean S.S."/>
            <person name="Ota Y."/>
            <person name="Hattori T."/>
            <person name="Sahashi N."/>
            <person name="Liou R.F."/>
            <person name="Kikuchi T."/>
            <person name="Tsai I.J."/>
        </authorList>
    </citation>
    <scope>NUCLEOTIDE SEQUENCE [LARGE SCALE GENOMIC DNA]</scope>
    <source>
        <strain evidence="9 10">FFPRI411160</strain>
    </source>
</reference>
<feature type="compositionally biased region" description="Basic residues" evidence="7">
    <location>
        <begin position="150"/>
        <end position="164"/>
    </location>
</feature>
<dbReference type="InParanoid" id="A0A286UJ49"/>
<keyword evidence="10" id="KW-1185">Reference proteome</keyword>
<evidence type="ECO:0000256" key="5">
    <source>
        <dbReference type="ARBA" id="ARBA00023242"/>
    </source>
</evidence>
<evidence type="ECO:0000313" key="9">
    <source>
        <dbReference type="EMBL" id="PAV19641.1"/>
    </source>
</evidence>
<keyword evidence="3" id="KW-0963">Cytoplasm</keyword>
<dbReference type="STRING" id="2282107.A0A286UJ49"/>
<dbReference type="PROSITE" id="PS50102">
    <property type="entry name" value="RRM"/>
    <property type="match status" value="1"/>
</dbReference>
<protein>
    <submittedName>
        <fullName evidence="9">RNA-binding domain-containing</fullName>
    </submittedName>
</protein>
<evidence type="ECO:0000259" key="8">
    <source>
        <dbReference type="PROSITE" id="PS50102"/>
    </source>
</evidence>
<dbReference type="SMART" id="SM00360">
    <property type="entry name" value="RRM"/>
    <property type="match status" value="1"/>
</dbReference>
<keyword evidence="4 6" id="KW-0694">RNA-binding</keyword>
<dbReference type="PANTHER" id="PTHR45894">
    <property type="entry name" value="RNA-BINDING PROTEIN 8A"/>
    <property type="match status" value="1"/>
</dbReference>
<comment type="subcellular location">
    <subcellularLocation>
        <location evidence="2">Cytoplasm</location>
    </subcellularLocation>
    <subcellularLocation>
        <location evidence="1">Nucleus</location>
    </subcellularLocation>
</comment>
<feature type="region of interest" description="Disordered" evidence="7">
    <location>
        <begin position="139"/>
        <end position="164"/>
    </location>
</feature>
<name>A0A286UJ49_9AGAM</name>
<feature type="compositionally biased region" description="Acidic residues" evidence="7">
    <location>
        <begin position="1"/>
        <end position="12"/>
    </location>
</feature>
<proteinExistence type="predicted"/>
<dbReference type="SUPFAM" id="SSF54928">
    <property type="entry name" value="RNA-binding domain, RBD"/>
    <property type="match status" value="1"/>
</dbReference>
<sequence>MSDDEMKIDDDVGGAVRRRGRGFQNTGGDDHHVTAEQTYDRVESGVANTAADTKAARSVEGWIILVTNVHEEATEEDLKDKFGEYGEIKNLHLNLDRRTGYVKGYALVEYETLPEAQAAIMDANGSTLLEQELECDFAFVRPPPTGPRQGGRRRGRSASPGRRR</sequence>
<evidence type="ECO:0000256" key="2">
    <source>
        <dbReference type="ARBA" id="ARBA00004496"/>
    </source>
</evidence>
<organism evidence="9 10">
    <name type="scientific">Pyrrhoderma noxium</name>
    <dbReference type="NCBI Taxonomy" id="2282107"/>
    <lineage>
        <taxon>Eukaryota</taxon>
        <taxon>Fungi</taxon>
        <taxon>Dikarya</taxon>
        <taxon>Basidiomycota</taxon>
        <taxon>Agaricomycotina</taxon>
        <taxon>Agaricomycetes</taxon>
        <taxon>Hymenochaetales</taxon>
        <taxon>Hymenochaetaceae</taxon>
        <taxon>Pyrrhoderma</taxon>
    </lineage>
</organism>
<accession>A0A286UJ49</accession>
<dbReference type="GO" id="GO:0005737">
    <property type="term" value="C:cytoplasm"/>
    <property type="evidence" value="ECO:0007669"/>
    <property type="project" value="UniProtKB-SubCell"/>
</dbReference>
<feature type="region of interest" description="Disordered" evidence="7">
    <location>
        <begin position="1"/>
        <end position="34"/>
    </location>
</feature>
<dbReference type="Proteomes" id="UP000217199">
    <property type="component" value="Unassembled WGS sequence"/>
</dbReference>
<keyword evidence="5" id="KW-0539">Nucleus</keyword>
<dbReference type="OrthoDB" id="15688at2759"/>
<evidence type="ECO:0000256" key="1">
    <source>
        <dbReference type="ARBA" id="ARBA00004123"/>
    </source>
</evidence>
<dbReference type="InterPro" id="IPR035979">
    <property type="entry name" value="RBD_domain_sf"/>
</dbReference>
<dbReference type="AlphaFoldDB" id="A0A286UJ49"/>
<dbReference type="Gene3D" id="3.30.70.330">
    <property type="match status" value="1"/>
</dbReference>
<comment type="caution">
    <text evidence="9">The sequence shown here is derived from an EMBL/GenBank/DDBJ whole genome shotgun (WGS) entry which is preliminary data.</text>
</comment>
<dbReference type="Pfam" id="PF00076">
    <property type="entry name" value="RRM_1"/>
    <property type="match status" value="1"/>
</dbReference>